<dbReference type="SUPFAM" id="SSF51735">
    <property type="entry name" value="NAD(P)-binding Rossmann-fold domains"/>
    <property type="match status" value="1"/>
</dbReference>
<dbReference type="OrthoDB" id="298012at2759"/>
<dbReference type="GO" id="GO:0051287">
    <property type="term" value="F:NAD binding"/>
    <property type="evidence" value="ECO:0007669"/>
    <property type="project" value="InterPro"/>
</dbReference>
<dbReference type="PANTHER" id="PTHR43333:SF1">
    <property type="entry name" value="D-ISOMER SPECIFIC 2-HYDROXYACID DEHYDROGENASE NAD-BINDING DOMAIN-CONTAINING PROTEIN"/>
    <property type="match status" value="1"/>
</dbReference>
<organism evidence="4 5">
    <name type="scientific">Sporothrix schenckii 1099-18</name>
    <dbReference type="NCBI Taxonomy" id="1397361"/>
    <lineage>
        <taxon>Eukaryota</taxon>
        <taxon>Fungi</taxon>
        <taxon>Dikarya</taxon>
        <taxon>Ascomycota</taxon>
        <taxon>Pezizomycotina</taxon>
        <taxon>Sordariomycetes</taxon>
        <taxon>Sordariomycetidae</taxon>
        <taxon>Ophiostomatales</taxon>
        <taxon>Ophiostomataceae</taxon>
        <taxon>Sporothrix</taxon>
    </lineage>
</organism>
<dbReference type="Pfam" id="PF02826">
    <property type="entry name" value="2-Hacid_dh_C"/>
    <property type="match status" value="1"/>
</dbReference>
<evidence type="ECO:0000259" key="3">
    <source>
        <dbReference type="Pfam" id="PF02826"/>
    </source>
</evidence>
<proteinExistence type="predicted"/>
<accession>A0A0F2MIG7</accession>
<dbReference type="InterPro" id="IPR006140">
    <property type="entry name" value="D-isomer_DH_NAD-bd"/>
</dbReference>
<dbReference type="PANTHER" id="PTHR43333">
    <property type="entry name" value="2-HACID_DH_C DOMAIN-CONTAINING PROTEIN"/>
    <property type="match status" value="1"/>
</dbReference>
<dbReference type="Proteomes" id="UP000033710">
    <property type="component" value="Unassembled WGS sequence"/>
</dbReference>
<gene>
    <name evidence="4" type="ORF">SPSK_07794</name>
</gene>
<dbReference type="SUPFAM" id="SSF52283">
    <property type="entry name" value="Formate/glycerate dehydrogenase catalytic domain-like"/>
    <property type="match status" value="1"/>
</dbReference>
<dbReference type="Gene3D" id="3.40.50.720">
    <property type="entry name" value="NAD(P)-binding Rossmann-like Domain"/>
    <property type="match status" value="2"/>
</dbReference>
<reference evidence="4 5" key="1">
    <citation type="journal article" date="2014" name="BMC Genomics">
        <title>Comparative genomics of the major fungal agents of human and animal Sporotrichosis: Sporothrix schenckii and Sporothrix brasiliensis.</title>
        <authorList>
            <person name="Teixeira M.M."/>
            <person name="de Almeida L.G."/>
            <person name="Kubitschek-Barreira P."/>
            <person name="Alves F.L."/>
            <person name="Kioshima E.S."/>
            <person name="Abadio A.K."/>
            <person name="Fernandes L."/>
            <person name="Derengowski L.S."/>
            <person name="Ferreira K.S."/>
            <person name="Souza R.C."/>
            <person name="Ruiz J.C."/>
            <person name="de Andrade N.C."/>
            <person name="Paes H.C."/>
            <person name="Nicola A.M."/>
            <person name="Albuquerque P."/>
            <person name="Gerber A.L."/>
            <person name="Martins V.P."/>
            <person name="Peconick L.D."/>
            <person name="Neto A.V."/>
            <person name="Chaucanez C.B."/>
            <person name="Silva P.A."/>
            <person name="Cunha O.L."/>
            <person name="de Oliveira F.F."/>
            <person name="dos Santos T.C."/>
            <person name="Barros A.L."/>
            <person name="Soares M.A."/>
            <person name="de Oliveira L.M."/>
            <person name="Marini M.M."/>
            <person name="Villalobos-Duno H."/>
            <person name="Cunha M.M."/>
            <person name="de Hoog S."/>
            <person name="da Silveira J.F."/>
            <person name="Henrissat B."/>
            <person name="Nino-Vega G.A."/>
            <person name="Cisalpino P.S."/>
            <person name="Mora-Montes H.M."/>
            <person name="Almeida S.R."/>
            <person name="Stajich J.E."/>
            <person name="Lopes-Bezerra L.M."/>
            <person name="Vasconcelos A.T."/>
            <person name="Felipe M.S."/>
        </authorList>
    </citation>
    <scope>NUCLEOTIDE SEQUENCE [LARGE SCALE GENOMIC DNA]</scope>
    <source>
        <strain evidence="4 5">1099-18</strain>
    </source>
</reference>
<evidence type="ECO:0000313" key="5">
    <source>
        <dbReference type="Proteomes" id="UP000033710"/>
    </source>
</evidence>
<dbReference type="AlphaFoldDB" id="A0A0F2MIG7"/>
<dbReference type="InterPro" id="IPR036291">
    <property type="entry name" value="NAD(P)-bd_dom_sf"/>
</dbReference>
<reference evidence="4 5" key="2">
    <citation type="journal article" date="2015" name="Eukaryot. Cell">
        <title>Asexual propagation of a virulent clone complex in a human and feline outbreak of sporotrichosis.</title>
        <authorList>
            <person name="Teixeira Mde M."/>
            <person name="Rodrigues A.M."/>
            <person name="Tsui C.K."/>
            <person name="de Almeida L.G."/>
            <person name="Van Diepeningen A.D."/>
            <person name="van den Ende B.G."/>
            <person name="Fernandes G.F."/>
            <person name="Kano R."/>
            <person name="Hamelin R.C."/>
            <person name="Lopes-Bezerra L.M."/>
            <person name="Vasconcelos A.T."/>
            <person name="de Hoog S."/>
            <person name="de Camargo Z.P."/>
            <person name="Felipe M.S."/>
        </authorList>
    </citation>
    <scope>NUCLEOTIDE SEQUENCE [LARGE SCALE GENOMIC DNA]</scope>
    <source>
        <strain evidence="4 5">1099-18</strain>
    </source>
</reference>
<sequence length="319" mass="34075">MKLLYPTSLELDVDSLRGFAVELCPYNVAVPFADEHLDADILVTWINTRANLADAAARLTRLKWVQALAAGPNDVLDAGFDTSRVTITVGAGIHDATVAEHTIGLLLDGARRFYEARDCQLQKTWPARLGGPYPRAGEFRTLRGARVLVWGFGGIAAKLTPLLHAFGAEVRGVARRPGVRAGVEVLCDDQLPRLLPDTDALVMILPGSEATRDALNAARLALLPSHAWVVNVGRGISVDEDALADALDAGTLGGAALDVFKQEPLPADSRLWTTPNLLISPHAAGGRPDGCTDLIAENLRSFLAGRPMKGVFQGQGELQ</sequence>
<protein>
    <recommendedName>
        <fullName evidence="3">D-isomer specific 2-hydroxyacid dehydrogenase NAD-binding domain-containing protein</fullName>
    </recommendedName>
</protein>
<evidence type="ECO:0000313" key="4">
    <source>
        <dbReference type="EMBL" id="KJR87956.1"/>
    </source>
</evidence>
<keyword evidence="1" id="KW-0560">Oxidoreductase</keyword>
<dbReference type="VEuPathDB" id="FungiDB:SPSK_07794"/>
<comment type="caution">
    <text evidence="4">The sequence shown here is derived from an EMBL/GenBank/DDBJ whole genome shotgun (WGS) entry which is preliminary data.</text>
</comment>
<name>A0A0F2MIG7_SPOSC</name>
<dbReference type="RefSeq" id="XP_016590632.1">
    <property type="nucleotide sequence ID" value="XM_016734449.1"/>
</dbReference>
<feature type="domain" description="D-isomer specific 2-hydroxyacid dehydrogenase NAD-binding" evidence="3">
    <location>
        <begin position="103"/>
        <end position="284"/>
    </location>
</feature>
<dbReference type="EMBL" id="AXCR01000004">
    <property type="protein sequence ID" value="KJR87956.1"/>
    <property type="molecule type" value="Genomic_DNA"/>
</dbReference>
<evidence type="ECO:0000256" key="2">
    <source>
        <dbReference type="ARBA" id="ARBA00023027"/>
    </source>
</evidence>
<dbReference type="GeneID" id="27669726"/>
<dbReference type="GO" id="GO:0016491">
    <property type="term" value="F:oxidoreductase activity"/>
    <property type="evidence" value="ECO:0007669"/>
    <property type="project" value="UniProtKB-KW"/>
</dbReference>
<evidence type="ECO:0000256" key="1">
    <source>
        <dbReference type="ARBA" id="ARBA00023002"/>
    </source>
</evidence>
<keyword evidence="2" id="KW-0520">NAD</keyword>
<dbReference type="KEGG" id="ssck:SPSK_07794"/>